<dbReference type="Pfam" id="PF14330">
    <property type="entry name" value="DUF4387"/>
    <property type="match status" value="1"/>
</dbReference>
<comment type="caution">
    <text evidence="2">The sequence shown here is derived from an EMBL/GenBank/DDBJ whole genome shotgun (WGS) entry which is preliminary data.</text>
</comment>
<accession>A0A7W4QC37</accession>
<protein>
    <submittedName>
        <fullName evidence="2">DUF4387 domain-containing protein</fullName>
    </submittedName>
</protein>
<evidence type="ECO:0000313" key="3">
    <source>
        <dbReference type="Proteomes" id="UP000542720"/>
    </source>
</evidence>
<feature type="domain" description="DUF4387" evidence="1">
    <location>
        <begin position="4"/>
        <end position="100"/>
    </location>
</feature>
<dbReference type="RefSeq" id="WP_183090647.1">
    <property type="nucleotide sequence ID" value="NZ_JACJUD010000007.1"/>
</dbReference>
<dbReference type="EMBL" id="JACJUD010000007">
    <property type="protein sequence ID" value="MBB2497115.1"/>
    <property type="molecule type" value="Genomic_DNA"/>
</dbReference>
<dbReference type="InterPro" id="IPR025496">
    <property type="entry name" value="DUF4387"/>
</dbReference>
<organism evidence="2 3">
    <name type="scientific">Aquipseudomonas ullengensis</name>
    <dbReference type="NCBI Taxonomy" id="2759166"/>
    <lineage>
        <taxon>Bacteria</taxon>
        <taxon>Pseudomonadati</taxon>
        <taxon>Pseudomonadota</taxon>
        <taxon>Gammaproteobacteria</taxon>
        <taxon>Pseudomonadales</taxon>
        <taxon>Pseudomonadaceae</taxon>
        <taxon>Aquipseudomonas</taxon>
    </lineage>
</organism>
<keyword evidence="3" id="KW-1185">Reference proteome</keyword>
<gene>
    <name evidence="2" type="ORF">H3H51_18990</name>
</gene>
<name>A0A7W4QC37_9GAMM</name>
<dbReference type="Proteomes" id="UP000542720">
    <property type="component" value="Unassembled WGS sequence"/>
</dbReference>
<proteinExistence type="predicted"/>
<evidence type="ECO:0000259" key="1">
    <source>
        <dbReference type="Pfam" id="PF14330"/>
    </source>
</evidence>
<dbReference type="AlphaFoldDB" id="A0A7W4QC37"/>
<reference evidence="2 3" key="1">
    <citation type="submission" date="2020-08" db="EMBL/GenBank/DDBJ databases">
        <authorList>
            <person name="Kim C.M."/>
        </authorList>
    </citation>
    <scope>NUCLEOTIDE SEQUENCE [LARGE SCALE GENOMIC DNA]</scope>
    <source>
        <strain evidence="2 3">UL070</strain>
    </source>
</reference>
<evidence type="ECO:0000313" key="2">
    <source>
        <dbReference type="EMBL" id="MBB2497115.1"/>
    </source>
</evidence>
<sequence length="102" mass="11729">MATLKDVSRHVRSKNAGPFWVTVDIFFDSKESFTRYAKTEKLAPSVFAQLYSADPAHVHHYLVPDLNILKISYPRTWPQGGELERDMHAGNQCKRLLNLELD</sequence>